<protein>
    <submittedName>
        <fullName evidence="1">Unnamed protein product</fullName>
    </submittedName>
</protein>
<reference evidence="1" key="1">
    <citation type="submission" date="2023-04" db="EMBL/GenBank/DDBJ databases">
        <title>Phytophthora fragariaefolia NBRC 109709.</title>
        <authorList>
            <person name="Ichikawa N."/>
            <person name="Sato H."/>
            <person name="Tonouchi N."/>
        </authorList>
    </citation>
    <scope>NUCLEOTIDE SEQUENCE</scope>
    <source>
        <strain evidence="1">NBRC 109709</strain>
    </source>
</reference>
<evidence type="ECO:0000313" key="1">
    <source>
        <dbReference type="EMBL" id="GMF33868.1"/>
    </source>
</evidence>
<organism evidence="1 2">
    <name type="scientific">Phytophthora fragariaefolia</name>
    <dbReference type="NCBI Taxonomy" id="1490495"/>
    <lineage>
        <taxon>Eukaryota</taxon>
        <taxon>Sar</taxon>
        <taxon>Stramenopiles</taxon>
        <taxon>Oomycota</taxon>
        <taxon>Peronosporomycetes</taxon>
        <taxon>Peronosporales</taxon>
        <taxon>Peronosporaceae</taxon>
        <taxon>Phytophthora</taxon>
    </lineage>
</organism>
<dbReference type="AlphaFoldDB" id="A0A9W6X921"/>
<gene>
    <name evidence="1" type="ORF">Pfra01_000853100</name>
</gene>
<dbReference type="Proteomes" id="UP001165121">
    <property type="component" value="Unassembled WGS sequence"/>
</dbReference>
<evidence type="ECO:0000313" key="2">
    <source>
        <dbReference type="Proteomes" id="UP001165121"/>
    </source>
</evidence>
<proteinExistence type="predicted"/>
<keyword evidence="2" id="KW-1185">Reference proteome</keyword>
<accession>A0A9W6X921</accession>
<dbReference type="EMBL" id="BSXT01000769">
    <property type="protein sequence ID" value="GMF33868.1"/>
    <property type="molecule type" value="Genomic_DNA"/>
</dbReference>
<comment type="caution">
    <text evidence="1">The sequence shown here is derived from an EMBL/GenBank/DDBJ whole genome shotgun (WGS) entry which is preliminary data.</text>
</comment>
<sequence>MCCVPRDQGGALPQLRGGIKMKINTESVDDVYDAVNSQETNRIYFSGKNMSTEISLDYPSGILIWARTDIGLNDPRTAMTPKDYRPDP</sequence>
<name>A0A9W6X921_9STRA</name>